<evidence type="ECO:0000256" key="1">
    <source>
        <dbReference type="ARBA" id="ARBA00008791"/>
    </source>
</evidence>
<protein>
    <submittedName>
        <fullName evidence="3">Nucleotide-binding universal stress protein, UspA family</fullName>
    </submittedName>
</protein>
<sequence length="141" mass="15190">MHRVLLPVDTNESRAIKQATYVASLPDAAQSVEAHILFIFDEDSADLPKEFEQYKSASRISSVRRAAERLEEASVDVTVLDKSGGAEGGDILETAREYDVDSIVLGGRKRSPVGKAVFGSVTQSVILETDRPVVVTGGGRD</sequence>
<keyword evidence="4" id="KW-1185">Reference proteome</keyword>
<dbReference type="PANTHER" id="PTHR46268:SF6">
    <property type="entry name" value="UNIVERSAL STRESS PROTEIN UP12"/>
    <property type="match status" value="1"/>
</dbReference>
<dbReference type="STRING" id="1095776.SAMN04515672_0554"/>
<gene>
    <name evidence="3" type="ORF">SAMN04515672_0554</name>
</gene>
<dbReference type="PRINTS" id="PR01438">
    <property type="entry name" value="UNVRSLSTRESS"/>
</dbReference>
<dbReference type="EMBL" id="FNFE01000001">
    <property type="protein sequence ID" value="SDJ43541.1"/>
    <property type="molecule type" value="Genomic_DNA"/>
</dbReference>
<evidence type="ECO:0000313" key="3">
    <source>
        <dbReference type="EMBL" id="SDJ43541.1"/>
    </source>
</evidence>
<dbReference type="Gene3D" id="3.40.50.620">
    <property type="entry name" value="HUPs"/>
    <property type="match status" value="1"/>
</dbReference>
<dbReference type="CDD" id="cd00293">
    <property type="entry name" value="USP-like"/>
    <property type="match status" value="1"/>
</dbReference>
<dbReference type="SUPFAM" id="SSF52402">
    <property type="entry name" value="Adenine nucleotide alpha hydrolases-like"/>
    <property type="match status" value="1"/>
</dbReference>
<dbReference type="Pfam" id="PF00582">
    <property type="entry name" value="Usp"/>
    <property type="match status" value="1"/>
</dbReference>
<evidence type="ECO:0000259" key="2">
    <source>
        <dbReference type="Pfam" id="PF00582"/>
    </source>
</evidence>
<dbReference type="RefSeq" id="WP_090303075.1">
    <property type="nucleotide sequence ID" value="NZ_FNFE01000001.1"/>
</dbReference>
<feature type="domain" description="UspA" evidence="2">
    <location>
        <begin position="2"/>
        <end position="136"/>
    </location>
</feature>
<dbReference type="Proteomes" id="UP000198882">
    <property type="component" value="Unassembled WGS sequence"/>
</dbReference>
<dbReference type="InterPro" id="IPR006016">
    <property type="entry name" value="UspA"/>
</dbReference>
<accession>A0A1G8TPQ4</accession>
<dbReference type="InterPro" id="IPR014729">
    <property type="entry name" value="Rossmann-like_a/b/a_fold"/>
</dbReference>
<reference evidence="4" key="1">
    <citation type="submission" date="2016-10" db="EMBL/GenBank/DDBJ databases">
        <authorList>
            <person name="Varghese N."/>
            <person name="Submissions S."/>
        </authorList>
    </citation>
    <scope>NUCLEOTIDE SEQUENCE [LARGE SCALE GENOMIC DNA]</scope>
    <source>
        <strain evidence="4">B4,CECT 8067,JCM 17497</strain>
    </source>
</reference>
<dbReference type="OrthoDB" id="281037at2157"/>
<dbReference type="PANTHER" id="PTHR46268">
    <property type="entry name" value="STRESS RESPONSE PROTEIN NHAX"/>
    <property type="match status" value="1"/>
</dbReference>
<evidence type="ECO:0000313" key="4">
    <source>
        <dbReference type="Proteomes" id="UP000198882"/>
    </source>
</evidence>
<organism evidence="3 4">
    <name type="scientific">Natronorubrum texcoconense</name>
    <dbReference type="NCBI Taxonomy" id="1095776"/>
    <lineage>
        <taxon>Archaea</taxon>
        <taxon>Methanobacteriati</taxon>
        <taxon>Methanobacteriota</taxon>
        <taxon>Stenosarchaea group</taxon>
        <taxon>Halobacteria</taxon>
        <taxon>Halobacteriales</taxon>
        <taxon>Natrialbaceae</taxon>
        <taxon>Natronorubrum</taxon>
    </lineage>
</organism>
<name>A0A1G8TPQ4_9EURY</name>
<comment type="similarity">
    <text evidence="1">Belongs to the universal stress protein A family.</text>
</comment>
<dbReference type="AlphaFoldDB" id="A0A1G8TPQ4"/>
<dbReference type="InterPro" id="IPR006015">
    <property type="entry name" value="Universal_stress_UspA"/>
</dbReference>
<proteinExistence type="inferred from homology"/>